<evidence type="ECO:0000313" key="1">
    <source>
        <dbReference type="EMBL" id="KAI3699456.1"/>
    </source>
</evidence>
<comment type="caution">
    <text evidence="1">The sequence shown here is derived from an EMBL/GenBank/DDBJ whole genome shotgun (WGS) entry which is preliminary data.</text>
</comment>
<dbReference type="EMBL" id="CM042016">
    <property type="protein sequence ID" value="KAI3699456.1"/>
    <property type="molecule type" value="Genomic_DNA"/>
</dbReference>
<gene>
    <name evidence="1" type="ORF">L2E82_43788</name>
</gene>
<reference evidence="1 2" key="2">
    <citation type="journal article" date="2022" name="Mol. Ecol. Resour.">
        <title>The genomes of chicory, endive, great burdock and yacon provide insights into Asteraceae paleo-polyploidization history and plant inulin production.</title>
        <authorList>
            <person name="Fan W."/>
            <person name="Wang S."/>
            <person name="Wang H."/>
            <person name="Wang A."/>
            <person name="Jiang F."/>
            <person name="Liu H."/>
            <person name="Zhao H."/>
            <person name="Xu D."/>
            <person name="Zhang Y."/>
        </authorList>
    </citation>
    <scope>NUCLEOTIDE SEQUENCE [LARGE SCALE GENOMIC DNA]</scope>
    <source>
        <strain evidence="2">cv. Punajuju</strain>
        <tissue evidence="1">Leaves</tissue>
    </source>
</reference>
<accession>A0ACB8ZP17</accession>
<name>A0ACB8ZP17_CICIN</name>
<organism evidence="1 2">
    <name type="scientific">Cichorium intybus</name>
    <name type="common">Chicory</name>
    <dbReference type="NCBI Taxonomy" id="13427"/>
    <lineage>
        <taxon>Eukaryota</taxon>
        <taxon>Viridiplantae</taxon>
        <taxon>Streptophyta</taxon>
        <taxon>Embryophyta</taxon>
        <taxon>Tracheophyta</taxon>
        <taxon>Spermatophyta</taxon>
        <taxon>Magnoliopsida</taxon>
        <taxon>eudicotyledons</taxon>
        <taxon>Gunneridae</taxon>
        <taxon>Pentapetalae</taxon>
        <taxon>asterids</taxon>
        <taxon>campanulids</taxon>
        <taxon>Asterales</taxon>
        <taxon>Asteraceae</taxon>
        <taxon>Cichorioideae</taxon>
        <taxon>Cichorieae</taxon>
        <taxon>Cichoriinae</taxon>
        <taxon>Cichorium</taxon>
    </lineage>
</organism>
<keyword evidence="2" id="KW-1185">Reference proteome</keyword>
<evidence type="ECO:0000313" key="2">
    <source>
        <dbReference type="Proteomes" id="UP001055811"/>
    </source>
</evidence>
<protein>
    <submittedName>
        <fullName evidence="1">Uncharacterized protein</fullName>
    </submittedName>
</protein>
<proteinExistence type="predicted"/>
<reference evidence="2" key="1">
    <citation type="journal article" date="2022" name="Mol. Ecol. Resour.">
        <title>The genomes of chicory, endive, great burdock and yacon provide insights into Asteraceae palaeo-polyploidization history and plant inulin production.</title>
        <authorList>
            <person name="Fan W."/>
            <person name="Wang S."/>
            <person name="Wang H."/>
            <person name="Wang A."/>
            <person name="Jiang F."/>
            <person name="Liu H."/>
            <person name="Zhao H."/>
            <person name="Xu D."/>
            <person name="Zhang Y."/>
        </authorList>
    </citation>
    <scope>NUCLEOTIDE SEQUENCE [LARGE SCALE GENOMIC DNA]</scope>
    <source>
        <strain evidence="2">cv. Punajuju</strain>
    </source>
</reference>
<sequence length="275" mass="32068">MPLIIKVAFMFLTRGPIPLSPLWELFFKGHKGLFSIYVHTHPSYNDTTPQDSVFYGTRIVSKSVRWGDISLIDAERRLLANALLDPLNQRFVLLSESCIPLFNFTTIYSYLVNSNLSHINSFDEDKETGRGRYNPEMSPNITLKDWRKASQWFEVNRDLALKIVDEQKYYNLFKKYCRPPCYNDEHYLPTMVNILYGKMNSNRTLTYVDWSKVGAHPRKFVESDITEDLLNSIRFGSRECVYNGNMTPLCILFARKFTWDTLKPLLTLAPLLFGF</sequence>
<dbReference type="Proteomes" id="UP001055811">
    <property type="component" value="Linkage Group LG08"/>
</dbReference>